<dbReference type="CDD" id="cd05826">
    <property type="entry name" value="Sortase_B"/>
    <property type="match status" value="1"/>
</dbReference>
<keyword evidence="5" id="KW-1185">Reference proteome</keyword>
<feature type="active site" description="Acyl-thioester intermediate" evidence="2">
    <location>
        <position position="285"/>
    </location>
</feature>
<dbReference type="InterPro" id="IPR009835">
    <property type="entry name" value="SrtB"/>
</dbReference>
<gene>
    <name evidence="4" type="ORF">AMURIS_00852</name>
</gene>
<feature type="region of interest" description="Disordered" evidence="3">
    <location>
        <begin position="69"/>
        <end position="114"/>
    </location>
</feature>
<dbReference type="RefSeq" id="WP_103238271.1">
    <property type="nucleotide sequence ID" value="NZ_JANJZD010000004.1"/>
</dbReference>
<reference evidence="4 5" key="1">
    <citation type="submission" date="2018-01" db="EMBL/GenBank/DDBJ databases">
        <authorList>
            <person name="Gaut B.S."/>
            <person name="Morton B.R."/>
            <person name="Clegg M.T."/>
            <person name="Duvall M.R."/>
        </authorList>
    </citation>
    <scope>NUCLEOTIDE SEQUENCE [LARGE SCALE GENOMIC DNA]</scope>
    <source>
        <strain evidence="4">GP69</strain>
    </source>
</reference>
<dbReference type="InterPro" id="IPR005754">
    <property type="entry name" value="Sortase"/>
</dbReference>
<dbReference type="SUPFAM" id="SSF63817">
    <property type="entry name" value="Sortase"/>
    <property type="match status" value="1"/>
</dbReference>
<sequence length="304" mass="33765">MKMNRKELIIKLILSLAGLVAVFLLGKGVSRLMYGSAGESGEVQGQTGEGLPPAKAALTEEELEALFRSAKESATASAAEEGKEAEGTGNKPEEEGEGGTDAQKKAEEDTPEGGEIDFDYLKTLNEDIYAWITVPGTIIDYPVLQHPTDDTYYLHHNLDGSYGYPGCIYTESLNAKDFTDPNTVIYGHNMKAGTMFAQLHEFEDRDFFDANREVLVVLPEKTLRYKIFAAYVYDDRHLLYSFDFSDKEVYASYLKSIYDIRDMSANIDKGITVTEENKIITLVTCMAGEANAEKRLLVQAVLEE</sequence>
<dbReference type="InterPro" id="IPR023365">
    <property type="entry name" value="Sortase_dom-sf"/>
</dbReference>
<name>A0A2K4ZCF7_9FIRM</name>
<organism evidence="4 5">
    <name type="scientific">Acetatifactor muris</name>
    <dbReference type="NCBI Taxonomy" id="879566"/>
    <lineage>
        <taxon>Bacteria</taxon>
        <taxon>Bacillati</taxon>
        <taxon>Bacillota</taxon>
        <taxon>Clostridia</taxon>
        <taxon>Lachnospirales</taxon>
        <taxon>Lachnospiraceae</taxon>
        <taxon>Acetatifactor</taxon>
    </lineage>
</organism>
<evidence type="ECO:0000256" key="3">
    <source>
        <dbReference type="SAM" id="MobiDB-lite"/>
    </source>
</evidence>
<evidence type="ECO:0000256" key="2">
    <source>
        <dbReference type="PIRSR" id="PIRSR605754-1"/>
    </source>
</evidence>
<proteinExistence type="predicted"/>
<dbReference type="AlphaFoldDB" id="A0A2K4ZCF7"/>
<dbReference type="Gene3D" id="2.40.260.10">
    <property type="entry name" value="Sortase"/>
    <property type="match status" value="1"/>
</dbReference>
<dbReference type="GO" id="GO:0016787">
    <property type="term" value="F:hydrolase activity"/>
    <property type="evidence" value="ECO:0007669"/>
    <property type="project" value="UniProtKB-KW"/>
</dbReference>
<dbReference type="Proteomes" id="UP000236311">
    <property type="component" value="Unassembled WGS sequence"/>
</dbReference>
<keyword evidence="1" id="KW-0378">Hydrolase</keyword>
<dbReference type="EMBL" id="OFSM01000004">
    <property type="protein sequence ID" value="SOY28145.1"/>
    <property type="molecule type" value="Genomic_DNA"/>
</dbReference>
<dbReference type="NCBIfam" id="TIGR03064">
    <property type="entry name" value="sortase_srtB"/>
    <property type="match status" value="1"/>
</dbReference>
<protein>
    <submittedName>
        <fullName evidence="4">Sortase family protein</fullName>
    </submittedName>
</protein>
<accession>A0A2K4ZCF7</accession>
<dbReference type="Pfam" id="PF04203">
    <property type="entry name" value="Sortase"/>
    <property type="match status" value="1"/>
</dbReference>
<evidence type="ECO:0000313" key="5">
    <source>
        <dbReference type="Proteomes" id="UP000236311"/>
    </source>
</evidence>
<evidence type="ECO:0000256" key="1">
    <source>
        <dbReference type="ARBA" id="ARBA00022801"/>
    </source>
</evidence>
<feature type="active site" description="Proton donor/acceptor" evidence="2">
    <location>
        <position position="188"/>
    </location>
</feature>
<evidence type="ECO:0000313" key="4">
    <source>
        <dbReference type="EMBL" id="SOY28145.1"/>
    </source>
</evidence>